<gene>
    <name evidence="2" type="ORF">AK812_SmicGene2160</name>
</gene>
<dbReference type="EMBL" id="LSRX01000023">
    <property type="protein sequence ID" value="OLQ13765.1"/>
    <property type="molecule type" value="Genomic_DNA"/>
</dbReference>
<feature type="compositionally biased region" description="Basic residues" evidence="1">
    <location>
        <begin position="1"/>
        <end position="16"/>
    </location>
</feature>
<reference evidence="2 3" key="1">
    <citation type="submission" date="2016-02" db="EMBL/GenBank/DDBJ databases">
        <title>Genome analysis of coral dinoflagellate symbionts highlights evolutionary adaptations to a symbiotic lifestyle.</title>
        <authorList>
            <person name="Aranda M."/>
            <person name="Li Y."/>
            <person name="Liew Y.J."/>
            <person name="Baumgarten S."/>
            <person name="Simakov O."/>
            <person name="Wilson M."/>
            <person name="Piel J."/>
            <person name="Ashoor H."/>
            <person name="Bougouffa S."/>
            <person name="Bajic V.B."/>
            <person name="Ryu T."/>
            <person name="Ravasi T."/>
            <person name="Bayer T."/>
            <person name="Micklem G."/>
            <person name="Kim H."/>
            <person name="Bhak J."/>
            <person name="Lajeunesse T.C."/>
            <person name="Voolstra C.R."/>
        </authorList>
    </citation>
    <scope>NUCLEOTIDE SEQUENCE [LARGE SCALE GENOMIC DNA]</scope>
    <source>
        <strain evidence="2 3">CCMP2467</strain>
    </source>
</reference>
<feature type="region of interest" description="Disordered" evidence="1">
    <location>
        <begin position="31"/>
        <end position="78"/>
    </location>
</feature>
<dbReference type="AlphaFoldDB" id="A0A1Q9F269"/>
<comment type="caution">
    <text evidence="2">The sequence shown here is derived from an EMBL/GenBank/DDBJ whole genome shotgun (WGS) entry which is preliminary data.</text>
</comment>
<proteinExistence type="predicted"/>
<evidence type="ECO:0000313" key="3">
    <source>
        <dbReference type="Proteomes" id="UP000186817"/>
    </source>
</evidence>
<accession>A0A1Q9F269</accession>
<dbReference type="Proteomes" id="UP000186817">
    <property type="component" value="Unassembled WGS sequence"/>
</dbReference>
<evidence type="ECO:0000313" key="2">
    <source>
        <dbReference type="EMBL" id="OLQ13765.1"/>
    </source>
</evidence>
<evidence type="ECO:0000256" key="1">
    <source>
        <dbReference type="SAM" id="MobiDB-lite"/>
    </source>
</evidence>
<sequence>MHGGRVRRGNASRRRPWAMASASAIARRRISQVDGRSGARSGFPPLRTPLRDARGCKGTLTRPRDTGEVTLSIKRPVS</sequence>
<organism evidence="2 3">
    <name type="scientific">Symbiodinium microadriaticum</name>
    <name type="common">Dinoflagellate</name>
    <name type="synonym">Zooxanthella microadriatica</name>
    <dbReference type="NCBI Taxonomy" id="2951"/>
    <lineage>
        <taxon>Eukaryota</taxon>
        <taxon>Sar</taxon>
        <taxon>Alveolata</taxon>
        <taxon>Dinophyceae</taxon>
        <taxon>Suessiales</taxon>
        <taxon>Symbiodiniaceae</taxon>
        <taxon>Symbiodinium</taxon>
    </lineage>
</organism>
<protein>
    <submittedName>
        <fullName evidence="2">Uncharacterized protein</fullName>
    </submittedName>
</protein>
<keyword evidence="3" id="KW-1185">Reference proteome</keyword>
<feature type="region of interest" description="Disordered" evidence="1">
    <location>
        <begin position="1"/>
        <end position="20"/>
    </location>
</feature>
<name>A0A1Q9F269_SYMMI</name>